<dbReference type="EMBL" id="AGJK01000447">
    <property type="protein sequence ID" value="EHP77559.1"/>
    <property type="molecule type" value="Genomic_DNA"/>
</dbReference>
<proteinExistence type="predicted"/>
<dbReference type="Proteomes" id="UP000004382">
    <property type="component" value="Unassembled WGS sequence"/>
</dbReference>
<sequence length="106" mass="11845">MNRHNLATLGGMLYGPRYLRMFADALTNVGPRTVHESHLGAWIRGDRPVPAWLAPQAKALLPIALRQILDRVHNLTRIALTPDFFDADGAEFVEDPEDEVETDEGL</sequence>
<gene>
    <name evidence="1" type="ORF">MetexDRAFT_6487</name>
</gene>
<dbReference type="RefSeq" id="WP_003607207.1">
    <property type="nucleotide sequence ID" value="NZ_AGJK01000447.1"/>
</dbReference>
<name>H1KV24_METEX</name>
<dbReference type="AlphaFoldDB" id="H1KV24"/>
<reference evidence="1 2" key="1">
    <citation type="submission" date="2011-09" db="EMBL/GenBank/DDBJ databases">
        <title>The draft genome of Methylobacterium extorquens DSM 13060.</title>
        <authorList>
            <consortium name="US DOE Joint Genome Institute (JGI-PGF)"/>
            <person name="Lucas S."/>
            <person name="Han J."/>
            <person name="Lapidus A."/>
            <person name="Cheng J.-F."/>
            <person name="Goodwin L."/>
            <person name="Pitluck S."/>
            <person name="Peters L."/>
            <person name="Land M.L."/>
            <person name="Hauser L."/>
            <person name="Koskimaki J."/>
            <person name="Halonen O."/>
            <person name="Pirttila A."/>
            <person name="Frank C."/>
            <person name="Woyke T.J."/>
        </authorList>
    </citation>
    <scope>NUCLEOTIDE SEQUENCE [LARGE SCALE GENOMIC DNA]</scope>
    <source>
        <strain evidence="1 2">DSM 13060</strain>
    </source>
</reference>
<evidence type="ECO:0000313" key="1">
    <source>
        <dbReference type="EMBL" id="EHP77559.1"/>
    </source>
</evidence>
<evidence type="ECO:0000313" key="2">
    <source>
        <dbReference type="Proteomes" id="UP000004382"/>
    </source>
</evidence>
<accession>H1KV24</accession>
<dbReference type="PATRIC" id="fig|882800.3.peg.6185"/>
<organism evidence="1 2">
    <name type="scientific">Methylorubrum extorquens DSM 13060</name>
    <dbReference type="NCBI Taxonomy" id="882800"/>
    <lineage>
        <taxon>Bacteria</taxon>
        <taxon>Pseudomonadati</taxon>
        <taxon>Pseudomonadota</taxon>
        <taxon>Alphaproteobacteria</taxon>
        <taxon>Hyphomicrobiales</taxon>
        <taxon>Methylobacteriaceae</taxon>
        <taxon>Methylorubrum</taxon>
    </lineage>
</organism>
<protein>
    <submittedName>
        <fullName evidence="1">Uncharacterized protein</fullName>
    </submittedName>
</protein>
<comment type="caution">
    <text evidence="1">The sequence shown here is derived from an EMBL/GenBank/DDBJ whole genome shotgun (WGS) entry which is preliminary data.</text>
</comment>